<dbReference type="SUPFAM" id="SSF81301">
    <property type="entry name" value="Nucleotidyltransferase"/>
    <property type="match status" value="1"/>
</dbReference>
<dbReference type="eggNOG" id="COG0799">
    <property type="taxonomic scope" value="Bacteria"/>
</dbReference>
<evidence type="ECO:0000256" key="1">
    <source>
        <dbReference type="ARBA" id="ARBA00010574"/>
    </source>
</evidence>
<dbReference type="Gene3D" id="3.30.460.10">
    <property type="entry name" value="Beta Polymerase, domain 2"/>
    <property type="match status" value="1"/>
</dbReference>
<dbReference type="GO" id="GO:0090071">
    <property type="term" value="P:negative regulation of ribosome biogenesis"/>
    <property type="evidence" value="ECO:0007669"/>
    <property type="project" value="TreeGrafter"/>
</dbReference>
<dbReference type="NCBIfam" id="TIGR00090">
    <property type="entry name" value="rsfS_iojap_ybeB"/>
    <property type="match status" value="1"/>
</dbReference>
<dbReference type="STRING" id="1150469.RSPPHO_01895"/>
<dbReference type="KEGG" id="rpm:RSPPHO_01895"/>
<accession>H6SKK6</accession>
<protein>
    <submittedName>
        <fullName evidence="2">Iojap-related protein</fullName>
    </submittedName>
</protein>
<sequence length="98" mass="10515">MIDLAGKSSIADHMIVATGRSARHIGALADHLAERLKAEGLPVATEGMPQCDWVLLDAGDLIVHLFRPEVRAYYNLEKMWGAPVVALTGTDGPGAWAH</sequence>
<reference evidence="2" key="1">
    <citation type="submission" date="2012-02" db="EMBL/GenBank/DDBJ databases">
        <title>Shotgun genome sequence of Phaeospirillum photometricum DSM 122.</title>
        <authorList>
            <person name="Duquesne K."/>
            <person name="Sturgis J."/>
        </authorList>
    </citation>
    <scope>NUCLEOTIDE SEQUENCE [LARGE SCALE GENOMIC DNA]</scope>
    <source>
        <strain evidence="2">DSM 122</strain>
    </source>
</reference>
<dbReference type="GO" id="GO:0043023">
    <property type="term" value="F:ribosomal large subunit binding"/>
    <property type="evidence" value="ECO:0007669"/>
    <property type="project" value="TreeGrafter"/>
</dbReference>
<evidence type="ECO:0000313" key="2">
    <source>
        <dbReference type="EMBL" id="CCG08521.1"/>
    </source>
</evidence>
<dbReference type="Pfam" id="PF02410">
    <property type="entry name" value="RsfS"/>
    <property type="match status" value="1"/>
</dbReference>
<name>H6SKK6_PARPM</name>
<dbReference type="PANTHER" id="PTHR21043:SF0">
    <property type="entry name" value="MITOCHONDRIAL ASSEMBLY OF RIBOSOMAL LARGE SUBUNIT PROTEIN 1"/>
    <property type="match status" value="1"/>
</dbReference>
<dbReference type="InterPro" id="IPR043519">
    <property type="entry name" value="NT_sf"/>
</dbReference>
<dbReference type="EMBL" id="HE663493">
    <property type="protein sequence ID" value="CCG08521.1"/>
    <property type="molecule type" value="Genomic_DNA"/>
</dbReference>
<dbReference type="PATRIC" id="fig|1150469.3.peg.2131"/>
<comment type="similarity">
    <text evidence="1">Belongs to the Iojap/RsfS family.</text>
</comment>
<dbReference type="HOGENOM" id="CLU_092688_6_1_5"/>
<dbReference type="Proteomes" id="UP000033220">
    <property type="component" value="Chromosome DSM 122"/>
</dbReference>
<dbReference type="AlphaFoldDB" id="H6SKK6"/>
<organism evidence="2 3">
    <name type="scientific">Pararhodospirillum photometricum DSM 122</name>
    <dbReference type="NCBI Taxonomy" id="1150469"/>
    <lineage>
        <taxon>Bacteria</taxon>
        <taxon>Pseudomonadati</taxon>
        <taxon>Pseudomonadota</taxon>
        <taxon>Alphaproteobacteria</taxon>
        <taxon>Rhodospirillales</taxon>
        <taxon>Rhodospirillaceae</taxon>
        <taxon>Pararhodospirillum</taxon>
    </lineage>
</organism>
<dbReference type="GO" id="GO:0017148">
    <property type="term" value="P:negative regulation of translation"/>
    <property type="evidence" value="ECO:0007669"/>
    <property type="project" value="TreeGrafter"/>
</dbReference>
<dbReference type="PANTHER" id="PTHR21043">
    <property type="entry name" value="IOJAP SUPERFAMILY ORTHOLOG"/>
    <property type="match status" value="1"/>
</dbReference>
<proteinExistence type="inferred from homology"/>
<dbReference type="InterPro" id="IPR004394">
    <property type="entry name" value="Iojap/RsfS/C7orf30"/>
</dbReference>
<keyword evidence="3" id="KW-1185">Reference proteome</keyword>
<evidence type="ECO:0000313" key="3">
    <source>
        <dbReference type="Proteomes" id="UP000033220"/>
    </source>
</evidence>
<gene>
    <name evidence="2" type="ORF">RSPPHO_01895</name>
</gene>